<evidence type="ECO:0000313" key="4">
    <source>
        <dbReference type="Proteomes" id="UP000187280"/>
    </source>
</evidence>
<feature type="region of interest" description="Disordered" evidence="2">
    <location>
        <begin position="223"/>
        <end position="270"/>
    </location>
</feature>
<organism evidence="3 4">
    <name type="scientific">Lonsdalea quercina</name>
    <dbReference type="NCBI Taxonomy" id="71657"/>
    <lineage>
        <taxon>Bacteria</taxon>
        <taxon>Pseudomonadati</taxon>
        <taxon>Pseudomonadota</taxon>
        <taxon>Gammaproteobacteria</taxon>
        <taxon>Enterobacterales</taxon>
        <taxon>Pectobacteriaceae</taxon>
        <taxon>Lonsdalea</taxon>
    </lineage>
</organism>
<accession>A0A1H4FLZ2</accession>
<sequence>MSARLFRILSPRWRAVTASIPWGRVLRTLLFSSPLLAGCAPHVGGGTAMFVEANRAPDQQLADYRSVECRAIWLANSREAMTNALYWLRAMDCATQLSPSQALTKANQTPMSSDWAGLWKQSLLRERAGTVPAEQRQRIARLAQESEDVPTGLIPLLQLWMDKQQLAAFQDEERGRMQRLQDDHEKTLADLREQQNQLREQLDATTRKLKNLTDIERQLSARKAVPADFSDGEERHGSSSGHSSSETSAKPQNAEISPVQPSLKTGVSNP</sequence>
<keyword evidence="3" id="KW-0449">Lipoprotein</keyword>
<keyword evidence="1" id="KW-0175">Coiled coil</keyword>
<dbReference type="EMBL" id="FNQS01000014">
    <property type="protein sequence ID" value="SEA98383.1"/>
    <property type="molecule type" value="Genomic_DNA"/>
</dbReference>
<dbReference type="AlphaFoldDB" id="A0A1H4FLZ2"/>
<protein>
    <submittedName>
        <fullName evidence="3">YfhG lipoprotein</fullName>
    </submittedName>
</protein>
<dbReference type="Pfam" id="PF13942">
    <property type="entry name" value="Lipoprotein_20"/>
    <property type="match status" value="1"/>
</dbReference>
<feature type="compositionally biased region" description="Polar residues" evidence="2">
    <location>
        <begin position="249"/>
        <end position="270"/>
    </location>
</feature>
<dbReference type="eggNOG" id="COG3170">
    <property type="taxonomic scope" value="Bacteria"/>
</dbReference>
<dbReference type="Proteomes" id="UP000187280">
    <property type="component" value="Unassembled WGS sequence"/>
</dbReference>
<evidence type="ECO:0000256" key="2">
    <source>
        <dbReference type="SAM" id="MobiDB-lite"/>
    </source>
</evidence>
<keyword evidence="4" id="KW-1185">Reference proteome</keyword>
<name>A0A1H4FLZ2_9GAMM</name>
<reference evidence="3 4" key="1">
    <citation type="submission" date="2016-10" db="EMBL/GenBank/DDBJ databases">
        <authorList>
            <person name="de Groot N.N."/>
        </authorList>
    </citation>
    <scope>NUCLEOTIDE SEQUENCE [LARGE SCALE GENOMIC DNA]</scope>
    <source>
        <strain evidence="3 4">ATCC 29281</strain>
    </source>
</reference>
<proteinExistence type="predicted"/>
<gene>
    <name evidence="3" type="ORF">SAMN02982996_03131</name>
</gene>
<feature type="coiled-coil region" evidence="1">
    <location>
        <begin position="174"/>
        <end position="215"/>
    </location>
</feature>
<evidence type="ECO:0000313" key="3">
    <source>
        <dbReference type="EMBL" id="SEA98383.1"/>
    </source>
</evidence>
<dbReference type="STRING" id="71657.SAMN02982996_03131"/>
<evidence type="ECO:0000256" key="1">
    <source>
        <dbReference type="SAM" id="Coils"/>
    </source>
</evidence>
<dbReference type="InterPro" id="IPR025262">
    <property type="entry name" value="QseG"/>
</dbReference>
<feature type="compositionally biased region" description="Low complexity" evidence="2">
    <location>
        <begin position="238"/>
        <end position="248"/>
    </location>
</feature>